<keyword evidence="5" id="KW-0808">Transferase</keyword>
<organism evidence="13 14">
    <name type="scientific">Candidatus Accumulibacter affinis</name>
    <dbReference type="NCBI Taxonomy" id="2954384"/>
    <lineage>
        <taxon>Bacteria</taxon>
        <taxon>Pseudomonadati</taxon>
        <taxon>Pseudomonadota</taxon>
        <taxon>Betaproteobacteria</taxon>
        <taxon>Candidatus Accumulibacter</taxon>
    </lineage>
</organism>
<evidence type="ECO:0000259" key="12">
    <source>
        <dbReference type="PROSITE" id="PS50839"/>
    </source>
</evidence>
<evidence type="ECO:0000256" key="2">
    <source>
        <dbReference type="ARBA" id="ARBA00004370"/>
    </source>
</evidence>
<dbReference type="InterPro" id="IPR003594">
    <property type="entry name" value="HATPase_dom"/>
</dbReference>
<dbReference type="PROSITE" id="PS50839">
    <property type="entry name" value="CHASE"/>
    <property type="match status" value="1"/>
</dbReference>
<dbReference type="Pfam" id="PF03924">
    <property type="entry name" value="CHASE"/>
    <property type="match status" value="1"/>
</dbReference>
<dbReference type="PANTHER" id="PTHR43304">
    <property type="entry name" value="PHYTOCHROME-LIKE PROTEIN CPH1"/>
    <property type="match status" value="1"/>
</dbReference>
<evidence type="ECO:0000256" key="8">
    <source>
        <dbReference type="ARBA" id="ARBA00022989"/>
    </source>
</evidence>
<evidence type="ECO:0000256" key="5">
    <source>
        <dbReference type="ARBA" id="ARBA00022679"/>
    </source>
</evidence>
<keyword evidence="4" id="KW-0597">Phosphoprotein</keyword>
<dbReference type="InterPro" id="IPR052162">
    <property type="entry name" value="Sensor_kinase/Photoreceptor"/>
</dbReference>
<dbReference type="InterPro" id="IPR005467">
    <property type="entry name" value="His_kinase_dom"/>
</dbReference>
<keyword evidence="7" id="KW-0418">Kinase</keyword>
<protein>
    <recommendedName>
        <fullName evidence="3">histidine kinase</fullName>
        <ecNumber evidence="3">2.7.13.3</ecNumber>
    </recommendedName>
</protein>
<comment type="subcellular location">
    <subcellularLocation>
        <location evidence="2">Membrane</location>
    </subcellularLocation>
</comment>
<dbReference type="EMBL" id="JADJOT010000009">
    <property type="protein sequence ID" value="MBK7954885.1"/>
    <property type="molecule type" value="Genomic_DNA"/>
</dbReference>
<comment type="catalytic activity">
    <reaction evidence="1">
        <text>ATP + protein L-histidine = ADP + protein N-phospho-L-histidine.</text>
        <dbReference type="EC" id="2.7.13.3"/>
    </reaction>
</comment>
<dbReference type="Gene3D" id="3.30.565.10">
    <property type="entry name" value="Histidine kinase-like ATPase, C-terminal domain"/>
    <property type="match status" value="1"/>
</dbReference>
<feature type="transmembrane region" description="Helical" evidence="10">
    <location>
        <begin position="29"/>
        <end position="48"/>
    </location>
</feature>
<accession>A0A935T8C7</accession>
<dbReference type="InterPro" id="IPR036890">
    <property type="entry name" value="HATPase_C_sf"/>
</dbReference>
<reference evidence="13 14" key="1">
    <citation type="submission" date="2020-10" db="EMBL/GenBank/DDBJ databases">
        <title>Connecting structure to function with the recovery of over 1000 high-quality activated sludge metagenome-assembled genomes encoding full-length rRNA genes using long-read sequencing.</title>
        <authorList>
            <person name="Singleton C.M."/>
            <person name="Petriglieri F."/>
            <person name="Kristensen J.M."/>
            <person name="Kirkegaard R.H."/>
            <person name="Michaelsen T.Y."/>
            <person name="Andersen M.H."/>
            <person name="Karst S.M."/>
            <person name="Dueholm M.S."/>
            <person name="Nielsen P.H."/>
            <person name="Albertsen M."/>
        </authorList>
    </citation>
    <scope>NUCLEOTIDE SEQUENCE [LARGE SCALE GENOMIC DNA]</scope>
    <source>
        <strain evidence="13">Fred_18-Q3-R57-64_BAT3C.720</strain>
    </source>
</reference>
<dbReference type="SMART" id="SM01079">
    <property type="entry name" value="CHASE"/>
    <property type="match status" value="1"/>
</dbReference>
<dbReference type="Gene3D" id="3.30.450.350">
    <property type="entry name" value="CHASE domain"/>
    <property type="match status" value="1"/>
</dbReference>
<dbReference type="GO" id="GO:0007165">
    <property type="term" value="P:signal transduction"/>
    <property type="evidence" value="ECO:0007669"/>
    <property type="project" value="UniProtKB-ARBA"/>
</dbReference>
<evidence type="ECO:0000256" key="9">
    <source>
        <dbReference type="ARBA" id="ARBA00023136"/>
    </source>
</evidence>
<dbReference type="GO" id="GO:0004673">
    <property type="term" value="F:protein histidine kinase activity"/>
    <property type="evidence" value="ECO:0007669"/>
    <property type="project" value="UniProtKB-EC"/>
</dbReference>
<evidence type="ECO:0000256" key="4">
    <source>
        <dbReference type="ARBA" id="ARBA00022553"/>
    </source>
</evidence>
<dbReference type="SUPFAM" id="SSF55874">
    <property type="entry name" value="ATPase domain of HSP90 chaperone/DNA topoisomerase II/histidine kinase"/>
    <property type="match status" value="1"/>
</dbReference>
<keyword evidence="6 10" id="KW-0812">Transmembrane</keyword>
<evidence type="ECO:0000313" key="14">
    <source>
        <dbReference type="Proteomes" id="UP000706151"/>
    </source>
</evidence>
<evidence type="ECO:0000256" key="7">
    <source>
        <dbReference type="ARBA" id="ARBA00022777"/>
    </source>
</evidence>
<dbReference type="Proteomes" id="UP000706151">
    <property type="component" value="Unassembled WGS sequence"/>
</dbReference>
<dbReference type="PROSITE" id="PS50109">
    <property type="entry name" value="HIS_KIN"/>
    <property type="match status" value="1"/>
</dbReference>
<evidence type="ECO:0000256" key="1">
    <source>
        <dbReference type="ARBA" id="ARBA00000085"/>
    </source>
</evidence>
<feature type="domain" description="Histidine kinase" evidence="11">
    <location>
        <begin position="328"/>
        <end position="541"/>
    </location>
</feature>
<name>A0A935T8C7_9PROT</name>
<dbReference type="GO" id="GO:0016020">
    <property type="term" value="C:membrane"/>
    <property type="evidence" value="ECO:0007669"/>
    <property type="project" value="UniProtKB-SubCell"/>
</dbReference>
<dbReference type="InterPro" id="IPR006189">
    <property type="entry name" value="CHASE_dom"/>
</dbReference>
<sequence>MTNSASVAKRARGRGRATPAGGSWFARPAGVAVLVFVLAAVLASGLIWRQERTRLHEEQNHAANLAAERAYAIQTSIDRVLSATYALAAMLQQGKGVIPDFTVTAGKLLRYYPGAAALQLAPGGIVREVVPLQGHEKAIGHDLLHDPARDREALLARDSGQLILAGPFDLRQGGLAAAGRLPVFLDDGRGGEEFWGFAIVLLAFPAVLTPAQLYELPARGYAYELSRVHPDSGEKQVISASTVAPLSPVERTLQVPNATWTLGVAPAMGWDNASGWWWKSAMALFFCLLLAWQAAWQAQLVVAARAHERELELRVAQRTADLQRFAEVTAHHLQEPARRVASYAGRLRTQLGGRIDDADVRLSLDFISQQAVRLQELLRDVELYLAADQPRGKVESCAVEQTLAPLLTQLAVPIAEAGARVTVGQLPAVLIDAPRLADLLRVALENALRHDRGEQPLRIDVGGERIGATVRYQISDNGPGVEEQYRRRVFRVFERLSSRGQGTGVGLAILRRISESAGGQAWLEETPQGGCRLVFELPAGDDPATPTRLPGWP</sequence>
<evidence type="ECO:0000313" key="13">
    <source>
        <dbReference type="EMBL" id="MBK7954885.1"/>
    </source>
</evidence>
<evidence type="ECO:0000256" key="10">
    <source>
        <dbReference type="SAM" id="Phobius"/>
    </source>
</evidence>
<dbReference type="EC" id="2.7.13.3" evidence="3"/>
<comment type="caution">
    <text evidence="13">The sequence shown here is derived from an EMBL/GenBank/DDBJ whole genome shotgun (WGS) entry which is preliminary data.</text>
</comment>
<keyword evidence="8 10" id="KW-1133">Transmembrane helix</keyword>
<evidence type="ECO:0000256" key="3">
    <source>
        <dbReference type="ARBA" id="ARBA00012438"/>
    </source>
</evidence>
<evidence type="ECO:0000259" key="11">
    <source>
        <dbReference type="PROSITE" id="PS50109"/>
    </source>
</evidence>
<feature type="domain" description="CHASE" evidence="12">
    <location>
        <begin position="131"/>
        <end position="216"/>
    </location>
</feature>
<dbReference type="InterPro" id="IPR042240">
    <property type="entry name" value="CHASE_sf"/>
</dbReference>
<dbReference type="SMART" id="SM00387">
    <property type="entry name" value="HATPase_c"/>
    <property type="match status" value="1"/>
</dbReference>
<dbReference type="PRINTS" id="PR00344">
    <property type="entry name" value="BCTRLSENSOR"/>
</dbReference>
<dbReference type="PANTHER" id="PTHR43304:SF1">
    <property type="entry name" value="PAC DOMAIN-CONTAINING PROTEIN"/>
    <property type="match status" value="1"/>
</dbReference>
<dbReference type="Pfam" id="PF02518">
    <property type="entry name" value="HATPase_c"/>
    <property type="match status" value="1"/>
</dbReference>
<dbReference type="InterPro" id="IPR004358">
    <property type="entry name" value="Sig_transdc_His_kin-like_C"/>
</dbReference>
<evidence type="ECO:0000256" key="6">
    <source>
        <dbReference type="ARBA" id="ARBA00022692"/>
    </source>
</evidence>
<proteinExistence type="predicted"/>
<gene>
    <name evidence="13" type="ORF">IPK02_13535</name>
</gene>
<keyword evidence="9 10" id="KW-0472">Membrane</keyword>
<dbReference type="AlphaFoldDB" id="A0A935T8C7"/>